<evidence type="ECO:0000259" key="2">
    <source>
        <dbReference type="PROSITE" id="PS51272"/>
    </source>
</evidence>
<organism evidence="3 4">
    <name type="scientific">Sporosarcina psychrophila</name>
    <name type="common">Bacillus psychrophilus</name>
    <dbReference type="NCBI Taxonomy" id="1476"/>
    <lineage>
        <taxon>Bacteria</taxon>
        <taxon>Bacillati</taxon>
        <taxon>Bacillota</taxon>
        <taxon>Bacilli</taxon>
        <taxon>Bacillales</taxon>
        <taxon>Caryophanaceae</taxon>
        <taxon>Sporosarcina</taxon>
    </lineage>
</organism>
<keyword evidence="1" id="KW-0732">Signal</keyword>
<comment type="caution">
    <text evidence="3">The sequence shown here is derived from an EMBL/GenBank/DDBJ whole genome shotgun (WGS) entry which is preliminary data.</text>
</comment>
<sequence length="492" mass="54342">MRKKLIMVLGALLLACGLPLSGTFAASTERFSDLPSSKHFAEAVYNLAERNIIGGYPDGTFKPGNSITRGQAAAIIAKMIKLDTSKVKDPGFKDVPKANGYYKAIAAMAEKSIISGYGDGRYGPNDPITRGQMASILVKAFDLPRYDFTSYKSPFEDVKRGTGHDPNILTIYRLGITTGKSADRFSPNESITRGQAAKMLKATEEAKAPIVTVRASDYKWEQFKMFDSNHKDTGLFHAVVGSDKPNSRTADKIHLVPLQEGTGTFSVALVYSGNPDKKYYQKYYVYIKEVDGELKLTLEETEDFLTTPAIISVKEQVQNVSLSTMDGKKLSDNVKFSKCLSNSPSDCYDAEEVNQDGKYNNIRIGIDKPGRYIATVRFADGEEVRYGMVVESSAPSFYFSMRILEEKTSATLNLGADGKIGRHVIPKDAEQIAVVTRDPESNLFRADAKKAGSFSIKFPDNTDNYFLGINVYVEQLGPIMNIGMYKDVYVDH</sequence>
<dbReference type="PROSITE" id="PS51272">
    <property type="entry name" value="SLH"/>
    <property type="match status" value="3"/>
</dbReference>
<feature type="domain" description="SLH" evidence="2">
    <location>
        <begin position="152"/>
        <end position="214"/>
    </location>
</feature>
<dbReference type="InterPro" id="IPR051465">
    <property type="entry name" value="Cell_Envelope_Struct_Comp"/>
</dbReference>
<evidence type="ECO:0000313" key="4">
    <source>
        <dbReference type="Proteomes" id="UP001549104"/>
    </source>
</evidence>
<dbReference type="PANTHER" id="PTHR43308">
    <property type="entry name" value="OUTER MEMBRANE PROTEIN ALPHA-RELATED"/>
    <property type="match status" value="1"/>
</dbReference>
<accession>A0ABV2K5D0</accession>
<proteinExistence type="predicted"/>
<protein>
    <recommendedName>
        <fullName evidence="2">SLH domain-containing protein</fullName>
    </recommendedName>
</protein>
<feature type="chain" id="PRO_5045689372" description="SLH domain-containing protein" evidence="1">
    <location>
        <begin position="26"/>
        <end position="492"/>
    </location>
</feature>
<dbReference type="RefSeq" id="WP_354312549.1">
    <property type="nucleotide sequence ID" value="NZ_JBEPME010000001.1"/>
</dbReference>
<evidence type="ECO:0000313" key="3">
    <source>
        <dbReference type="EMBL" id="MET3656289.1"/>
    </source>
</evidence>
<dbReference type="Proteomes" id="UP001549104">
    <property type="component" value="Unassembled WGS sequence"/>
</dbReference>
<evidence type="ECO:0000256" key="1">
    <source>
        <dbReference type="SAM" id="SignalP"/>
    </source>
</evidence>
<feature type="domain" description="SLH" evidence="2">
    <location>
        <begin position="88"/>
        <end position="151"/>
    </location>
</feature>
<gene>
    <name evidence="3" type="ORF">ABIC55_001373</name>
</gene>
<feature type="domain" description="SLH" evidence="2">
    <location>
        <begin position="27"/>
        <end position="87"/>
    </location>
</feature>
<dbReference type="InterPro" id="IPR001119">
    <property type="entry name" value="SLH_dom"/>
</dbReference>
<name>A0ABV2K5D0_SPOPS</name>
<dbReference type="PROSITE" id="PS51257">
    <property type="entry name" value="PROKAR_LIPOPROTEIN"/>
    <property type="match status" value="1"/>
</dbReference>
<feature type="signal peptide" evidence="1">
    <location>
        <begin position="1"/>
        <end position="25"/>
    </location>
</feature>
<dbReference type="EMBL" id="JBEPME010000001">
    <property type="protein sequence ID" value="MET3656289.1"/>
    <property type="molecule type" value="Genomic_DNA"/>
</dbReference>
<dbReference type="Pfam" id="PF00395">
    <property type="entry name" value="SLH"/>
    <property type="match status" value="3"/>
</dbReference>
<keyword evidence="4" id="KW-1185">Reference proteome</keyword>
<reference evidence="3 4" key="1">
    <citation type="submission" date="2024-06" db="EMBL/GenBank/DDBJ databases">
        <title>Sorghum-associated microbial communities from plants grown in Nebraska, USA.</title>
        <authorList>
            <person name="Schachtman D."/>
        </authorList>
    </citation>
    <scope>NUCLEOTIDE SEQUENCE [LARGE SCALE GENOMIC DNA]</scope>
    <source>
        <strain evidence="3 4">1288</strain>
    </source>
</reference>